<evidence type="ECO:0000313" key="2">
    <source>
        <dbReference type="Proteomes" id="UP001152759"/>
    </source>
</evidence>
<gene>
    <name evidence="1" type="ORF">BEMITA_LOCUS5064</name>
</gene>
<protein>
    <submittedName>
        <fullName evidence="1">Uncharacterized protein</fullName>
    </submittedName>
</protein>
<dbReference type="EMBL" id="OU963863">
    <property type="protein sequence ID" value="CAH0385883.1"/>
    <property type="molecule type" value="Genomic_DNA"/>
</dbReference>
<proteinExistence type="predicted"/>
<name>A0A9P0A941_BEMTA</name>
<sequence>MKRATENVISGDLEEHVLEDVSDEEQRASFSICNDLGKIGPVSKDELELVYETSNKTGKHGREKFNRGDRDVYKRTEVSEKSGLGPPHATIGMRTHDLQRFANGPDKFVLAVKTHGTKVAKLYSKSA</sequence>
<reference evidence="1" key="1">
    <citation type="submission" date="2021-12" db="EMBL/GenBank/DDBJ databases">
        <authorList>
            <person name="King R."/>
        </authorList>
    </citation>
    <scope>NUCLEOTIDE SEQUENCE</scope>
</reference>
<dbReference type="Proteomes" id="UP001152759">
    <property type="component" value="Chromosome 2"/>
</dbReference>
<dbReference type="AlphaFoldDB" id="A0A9P0A941"/>
<organism evidence="1 2">
    <name type="scientific">Bemisia tabaci</name>
    <name type="common">Sweetpotato whitefly</name>
    <name type="synonym">Aleurodes tabaci</name>
    <dbReference type="NCBI Taxonomy" id="7038"/>
    <lineage>
        <taxon>Eukaryota</taxon>
        <taxon>Metazoa</taxon>
        <taxon>Ecdysozoa</taxon>
        <taxon>Arthropoda</taxon>
        <taxon>Hexapoda</taxon>
        <taxon>Insecta</taxon>
        <taxon>Pterygota</taxon>
        <taxon>Neoptera</taxon>
        <taxon>Paraneoptera</taxon>
        <taxon>Hemiptera</taxon>
        <taxon>Sternorrhyncha</taxon>
        <taxon>Aleyrodoidea</taxon>
        <taxon>Aleyrodidae</taxon>
        <taxon>Aleyrodinae</taxon>
        <taxon>Bemisia</taxon>
    </lineage>
</organism>
<evidence type="ECO:0000313" key="1">
    <source>
        <dbReference type="EMBL" id="CAH0385883.1"/>
    </source>
</evidence>
<keyword evidence="2" id="KW-1185">Reference proteome</keyword>
<accession>A0A9P0A941</accession>